<sequence length="369" mass="42668">MNMKPKLRPMWQRLPIMGGLAGLCAWKALGLPRGVLPRDFKSIVRNWDYEMFSMILKSRVLKAFIDQPCYFQMPKHIEPKAEVAPEYRLSHDQLKSFYTNGYLGPFDAFTPEQMLSFKQDLLAIENTNSETYGFKTPRDRHFEMPRMWNYLKHPAITERCAQILGPDLLTWRSQIFYKGPGSPTIQWHQASTFMVEDYQDPAIFPPNLSDIFQLTVWVAVDNTHHDNGCLRFMPGTHNSIRPIKFGGNEGFYEADFSLEYTPEEEARSVEVPVKPGQFMIFTERCIHGSGPNTTDKHRLAFNMRVIPTSVPVYTDKKYYRSVYNGGKYHLDKWGVALLRGEDNYRLSRTIPAHELERDGAVTEVLRPAA</sequence>
<dbReference type="Proteomes" id="UP000315750">
    <property type="component" value="Chromosome"/>
</dbReference>
<organism evidence="2 3">
    <name type="scientific">Aeoliella mucimassa</name>
    <dbReference type="NCBI Taxonomy" id="2527972"/>
    <lineage>
        <taxon>Bacteria</taxon>
        <taxon>Pseudomonadati</taxon>
        <taxon>Planctomycetota</taxon>
        <taxon>Planctomycetia</taxon>
        <taxon>Pirellulales</taxon>
        <taxon>Lacipirellulaceae</taxon>
        <taxon>Aeoliella</taxon>
    </lineage>
</organism>
<reference evidence="2 3" key="1">
    <citation type="submission" date="2019-02" db="EMBL/GenBank/DDBJ databases">
        <title>Deep-cultivation of Planctomycetes and their phenomic and genomic characterization uncovers novel biology.</title>
        <authorList>
            <person name="Wiegand S."/>
            <person name="Jogler M."/>
            <person name="Boedeker C."/>
            <person name="Pinto D."/>
            <person name="Vollmers J."/>
            <person name="Rivas-Marin E."/>
            <person name="Kohn T."/>
            <person name="Peeters S.H."/>
            <person name="Heuer A."/>
            <person name="Rast P."/>
            <person name="Oberbeckmann S."/>
            <person name="Bunk B."/>
            <person name="Jeske O."/>
            <person name="Meyerdierks A."/>
            <person name="Storesund J.E."/>
            <person name="Kallscheuer N."/>
            <person name="Luecker S."/>
            <person name="Lage O.M."/>
            <person name="Pohl T."/>
            <person name="Merkel B.J."/>
            <person name="Hornburger P."/>
            <person name="Mueller R.-W."/>
            <person name="Bruemmer F."/>
            <person name="Labrenz M."/>
            <person name="Spormann A.M."/>
            <person name="Op den Camp H."/>
            <person name="Overmann J."/>
            <person name="Amann R."/>
            <person name="Jetten M.S.M."/>
            <person name="Mascher T."/>
            <person name="Medema M.H."/>
            <person name="Devos D.P."/>
            <person name="Kaster A.-K."/>
            <person name="Ovreas L."/>
            <person name="Rohde M."/>
            <person name="Galperin M.Y."/>
            <person name="Jogler C."/>
        </authorList>
    </citation>
    <scope>NUCLEOTIDE SEQUENCE [LARGE SCALE GENOMIC DNA]</scope>
    <source>
        <strain evidence="2 3">Pan181</strain>
    </source>
</reference>
<proteinExistence type="predicted"/>
<dbReference type="Gene3D" id="2.60.120.620">
    <property type="entry name" value="q2cbj1_9rhob like domain"/>
    <property type="match status" value="1"/>
</dbReference>
<evidence type="ECO:0000256" key="1">
    <source>
        <dbReference type="ARBA" id="ARBA00001954"/>
    </source>
</evidence>
<gene>
    <name evidence="2" type="ORF">Pan181_25980</name>
</gene>
<dbReference type="PANTHER" id="PTHR20883">
    <property type="entry name" value="PHYTANOYL-COA DIOXYGENASE DOMAIN CONTAINING 1"/>
    <property type="match status" value="1"/>
</dbReference>
<dbReference type="PANTHER" id="PTHR20883:SF48">
    <property type="entry name" value="ECTOINE DIOXYGENASE"/>
    <property type="match status" value="1"/>
</dbReference>
<name>A0A518ANT8_9BACT</name>
<dbReference type="AlphaFoldDB" id="A0A518ANT8"/>
<dbReference type="Pfam" id="PF05721">
    <property type="entry name" value="PhyH"/>
    <property type="match status" value="1"/>
</dbReference>
<keyword evidence="3" id="KW-1185">Reference proteome</keyword>
<evidence type="ECO:0000313" key="3">
    <source>
        <dbReference type="Proteomes" id="UP000315750"/>
    </source>
</evidence>
<dbReference type="OrthoDB" id="9814777at2"/>
<protein>
    <submittedName>
        <fullName evidence="2">Phytanoyl-CoA dioxygenase (PhyH)</fullName>
    </submittedName>
</protein>
<keyword evidence="2" id="KW-0223">Dioxygenase</keyword>
<dbReference type="GO" id="GO:0016706">
    <property type="term" value="F:2-oxoglutarate-dependent dioxygenase activity"/>
    <property type="evidence" value="ECO:0007669"/>
    <property type="project" value="UniProtKB-ARBA"/>
</dbReference>
<dbReference type="EMBL" id="CP036278">
    <property type="protein sequence ID" value="QDU56389.1"/>
    <property type="molecule type" value="Genomic_DNA"/>
</dbReference>
<keyword evidence="2" id="KW-0560">Oxidoreductase</keyword>
<dbReference type="KEGG" id="amuc:Pan181_25980"/>
<accession>A0A518ANT8</accession>
<dbReference type="GO" id="GO:0005506">
    <property type="term" value="F:iron ion binding"/>
    <property type="evidence" value="ECO:0007669"/>
    <property type="project" value="UniProtKB-ARBA"/>
</dbReference>
<dbReference type="RefSeq" id="WP_145247143.1">
    <property type="nucleotide sequence ID" value="NZ_CP036278.1"/>
</dbReference>
<evidence type="ECO:0000313" key="2">
    <source>
        <dbReference type="EMBL" id="QDU56389.1"/>
    </source>
</evidence>
<dbReference type="InterPro" id="IPR008775">
    <property type="entry name" value="Phytyl_CoA_dOase-like"/>
</dbReference>
<dbReference type="SUPFAM" id="SSF51197">
    <property type="entry name" value="Clavaminate synthase-like"/>
    <property type="match status" value="1"/>
</dbReference>
<comment type="cofactor">
    <cofactor evidence="1">
        <name>Fe(2+)</name>
        <dbReference type="ChEBI" id="CHEBI:29033"/>
    </cofactor>
</comment>